<name>A0A0F8Z6W7_9ZZZZ</name>
<evidence type="ECO:0000313" key="2">
    <source>
        <dbReference type="EMBL" id="KKK89493.1"/>
    </source>
</evidence>
<evidence type="ECO:0000256" key="1">
    <source>
        <dbReference type="ARBA" id="ARBA00023270"/>
    </source>
</evidence>
<feature type="non-terminal residue" evidence="2">
    <location>
        <position position="1"/>
    </location>
</feature>
<dbReference type="SUPFAM" id="SSF47781">
    <property type="entry name" value="RuvA domain 2-like"/>
    <property type="match status" value="1"/>
</dbReference>
<evidence type="ECO:0008006" key="3">
    <source>
        <dbReference type="Google" id="ProtNLM"/>
    </source>
</evidence>
<keyword evidence="1" id="KW-0704">Schiff base</keyword>
<dbReference type="InterPro" id="IPR001585">
    <property type="entry name" value="TAL/FSA"/>
</dbReference>
<reference evidence="2" key="1">
    <citation type="journal article" date="2015" name="Nature">
        <title>Complex archaea that bridge the gap between prokaryotes and eukaryotes.</title>
        <authorList>
            <person name="Spang A."/>
            <person name="Saw J.H."/>
            <person name="Jorgensen S.L."/>
            <person name="Zaremba-Niedzwiedzka K."/>
            <person name="Martijn J."/>
            <person name="Lind A.E."/>
            <person name="van Eijk R."/>
            <person name="Schleper C."/>
            <person name="Guy L."/>
            <person name="Ettema T.J."/>
        </authorList>
    </citation>
    <scope>NUCLEOTIDE SEQUENCE</scope>
</reference>
<accession>A0A0F8Z6W7</accession>
<comment type="caution">
    <text evidence="2">The sequence shown here is derived from an EMBL/GenBank/DDBJ whole genome shotgun (WGS) entry which is preliminary data.</text>
</comment>
<dbReference type="GO" id="GO:0005975">
    <property type="term" value="P:carbohydrate metabolic process"/>
    <property type="evidence" value="ECO:0007669"/>
    <property type="project" value="InterPro"/>
</dbReference>
<organism evidence="2">
    <name type="scientific">marine sediment metagenome</name>
    <dbReference type="NCBI Taxonomy" id="412755"/>
    <lineage>
        <taxon>unclassified sequences</taxon>
        <taxon>metagenomes</taxon>
        <taxon>ecological metagenomes</taxon>
    </lineage>
</organism>
<dbReference type="EMBL" id="LAZR01049504">
    <property type="protein sequence ID" value="KKK89493.1"/>
    <property type="molecule type" value="Genomic_DNA"/>
</dbReference>
<dbReference type="InterPro" id="IPR010994">
    <property type="entry name" value="RuvA_2-like"/>
</dbReference>
<dbReference type="SUPFAM" id="SSF51569">
    <property type="entry name" value="Aldolase"/>
    <property type="match status" value="1"/>
</dbReference>
<sequence>DKLVDELVGEGLVGSYGDLYRLELEPLEGLERMGRKSSENLLAGVEASKDRGLARLLGALTIRHVGARVAAVLAEIVEALRPGGTTTQVLAASIRHPEHVVTAAQLGCEVATVPAKVFRQMLEHPLTEKGRERFKADWESRPEFVEWLKALVSRQPTSA</sequence>
<protein>
    <recommendedName>
        <fullName evidence="3">Transaldolase</fullName>
    </recommendedName>
</protein>
<proteinExistence type="predicted"/>
<dbReference type="Pfam" id="PF00923">
    <property type="entry name" value="TAL_FSA"/>
    <property type="match status" value="1"/>
</dbReference>
<dbReference type="InterPro" id="IPR013785">
    <property type="entry name" value="Aldolase_TIM"/>
</dbReference>
<gene>
    <name evidence="2" type="ORF">LCGC14_2732560</name>
</gene>
<dbReference type="Gene3D" id="1.10.150.20">
    <property type="entry name" value="5' to 3' exonuclease, C-terminal subdomain"/>
    <property type="match status" value="1"/>
</dbReference>
<dbReference type="Gene3D" id="3.20.20.70">
    <property type="entry name" value="Aldolase class I"/>
    <property type="match status" value="1"/>
</dbReference>
<dbReference type="AlphaFoldDB" id="A0A0F8Z6W7"/>